<proteinExistence type="predicted"/>
<dbReference type="EMBL" id="CP128986">
    <property type="protein sequence ID" value="WOC12619.1"/>
    <property type="molecule type" value="Genomic_DNA"/>
</dbReference>
<organism evidence="2">
    <name type="scientific">Gordonia sp. MP11Mi</name>
    <dbReference type="NCBI Taxonomy" id="3022769"/>
    <lineage>
        <taxon>Bacteria</taxon>
        <taxon>Bacillati</taxon>
        <taxon>Actinomycetota</taxon>
        <taxon>Actinomycetes</taxon>
        <taxon>Mycobacteriales</taxon>
        <taxon>Gordoniaceae</taxon>
        <taxon>Gordonia</taxon>
    </lineage>
</organism>
<sequence>MVEPARGVILTLDDARRVCDTFLTMQRQLGATGARIALPVTRLFEEINAATQGDPRADVGLLDGVFDTPEHEIREHTIGTDAAAVVLGITASAVRDLARRGTLPGRQVSGRWVFARYDVEAERARRRHHR</sequence>
<dbReference type="Pfam" id="PF12728">
    <property type="entry name" value="HTH_17"/>
    <property type="match status" value="1"/>
</dbReference>
<accession>A0AA97CVK9</accession>
<dbReference type="RefSeq" id="WP_420041837.1">
    <property type="nucleotide sequence ID" value="NZ_CP128986.1"/>
</dbReference>
<dbReference type="AlphaFoldDB" id="A0AA97CVK9"/>
<name>A0AA97CVK9_9ACTN</name>
<reference evidence="2" key="1">
    <citation type="submission" date="2023-06" db="EMBL/GenBank/DDBJ databases">
        <title>Gordonia sp. nov. and Pseudochrobactrum sp. nov., two species isolated from the burying beetle Nicrophorus vespilloides.</title>
        <authorList>
            <person name="Poehlein A."/>
            <person name="Guzman J."/>
            <person name="Daniel R."/>
            <person name="Vilcinskas A."/>
        </authorList>
    </citation>
    <scope>NUCLEOTIDE SEQUENCE</scope>
    <source>
        <strain evidence="2">MP11Mi</strain>
    </source>
</reference>
<evidence type="ECO:0000259" key="1">
    <source>
        <dbReference type="Pfam" id="PF12728"/>
    </source>
</evidence>
<evidence type="ECO:0000313" key="2">
    <source>
        <dbReference type="EMBL" id="WOC12619.1"/>
    </source>
</evidence>
<protein>
    <recommendedName>
        <fullName evidence="1">Helix-turn-helix domain-containing protein</fullName>
    </recommendedName>
</protein>
<feature type="domain" description="Helix-turn-helix" evidence="1">
    <location>
        <begin position="80"/>
        <end position="121"/>
    </location>
</feature>
<dbReference type="InterPro" id="IPR041657">
    <property type="entry name" value="HTH_17"/>
</dbReference>
<gene>
    <name evidence="2" type="ORF">MP11Mi_17090</name>
</gene>